<organism evidence="1 2">
    <name type="scientific">Jejubacter calystegiae</name>
    <dbReference type="NCBI Taxonomy" id="2579935"/>
    <lineage>
        <taxon>Bacteria</taxon>
        <taxon>Pseudomonadati</taxon>
        <taxon>Pseudomonadota</taxon>
        <taxon>Gammaproteobacteria</taxon>
        <taxon>Enterobacterales</taxon>
        <taxon>Enterobacteriaceae</taxon>
        <taxon>Jejubacter</taxon>
    </lineage>
</organism>
<accession>A0A4P8YFF3</accession>
<evidence type="ECO:0000313" key="1">
    <source>
        <dbReference type="EMBL" id="QCT18476.1"/>
    </source>
</evidence>
<protein>
    <submittedName>
        <fullName evidence="1">Uncharacterized protein</fullName>
    </submittedName>
</protein>
<proteinExistence type="predicted"/>
<dbReference type="RefSeq" id="WP_138093891.1">
    <property type="nucleotide sequence ID" value="NZ_CP040428.1"/>
</dbReference>
<dbReference type="AlphaFoldDB" id="A0A4P8YFF3"/>
<keyword evidence="2" id="KW-1185">Reference proteome</keyword>
<dbReference type="Proteomes" id="UP000302163">
    <property type="component" value="Chromosome"/>
</dbReference>
<reference evidence="1 2" key="1">
    <citation type="submission" date="2019-05" db="EMBL/GenBank/DDBJ databases">
        <title>Complete genome sequence of Izhakiella calystegiae KSNA2, an endophyte isolated from beach morning glory (Calystegia soldanella).</title>
        <authorList>
            <person name="Jiang L."/>
            <person name="Jeong J.C."/>
            <person name="Kim C.Y."/>
            <person name="Kim D.H."/>
            <person name="Kim S.W."/>
            <person name="Lee j."/>
        </authorList>
    </citation>
    <scope>NUCLEOTIDE SEQUENCE [LARGE SCALE GENOMIC DNA]</scope>
    <source>
        <strain evidence="1 2">KSNA2</strain>
    </source>
</reference>
<evidence type="ECO:0000313" key="2">
    <source>
        <dbReference type="Proteomes" id="UP000302163"/>
    </source>
</evidence>
<dbReference type="OrthoDB" id="5674556at2"/>
<name>A0A4P8YFF3_9ENTR</name>
<dbReference type="EMBL" id="CP040428">
    <property type="protein sequence ID" value="QCT18476.1"/>
    <property type="molecule type" value="Genomic_DNA"/>
</dbReference>
<gene>
    <name evidence="1" type="ORF">FEM41_01880</name>
</gene>
<sequence length="233" mass="24114">MWRKARLAFGDSAQSLTCATVAAHPWVYGLGQIMDSGAYLSPGSAIPWLAGRLSGSSDSGGVVVLMVAAETYADFIAHLDELAGVLPLPSVTQVRRLAQSAAELATTRMQIPARPGAALPSVAPVSAMTSRQALNAQRIAAAHEQASAASSPEGLAELMKSFTTARDAALTAIAQGLNELKGKSATVWAFARRGDFNTTAAELVRDIPAPSAVYSAAVMFVGDVEAVEAMIGE</sequence>
<dbReference type="KEGG" id="izh:FEM41_01880"/>